<dbReference type="RefSeq" id="WP_177143674.1">
    <property type="nucleotide sequence ID" value="NZ_JACAPU010000011.1"/>
</dbReference>
<dbReference type="InterPro" id="IPR000944">
    <property type="entry name" value="Tscrpt_reg_Rrf2"/>
</dbReference>
<gene>
    <name evidence="1" type="ORF">HX829_07240</name>
</gene>
<reference evidence="1 2" key="1">
    <citation type="submission" date="2020-04" db="EMBL/GenBank/DDBJ databases">
        <title>Molecular characterization of pseudomonads from Agaricus bisporus reveal novel blotch 2 pathogens in Western Europe.</title>
        <authorList>
            <person name="Taparia T."/>
            <person name="Krijger M."/>
            <person name="Haynes E."/>
            <person name="Elpinstone J.G."/>
            <person name="Noble R."/>
            <person name="Van Der Wolf J."/>
        </authorList>
    </citation>
    <scope>NUCLEOTIDE SEQUENCE [LARGE SCALE GENOMIC DNA]</scope>
    <source>
        <strain evidence="1 2">F1001</strain>
    </source>
</reference>
<dbReference type="GO" id="GO:0005829">
    <property type="term" value="C:cytosol"/>
    <property type="evidence" value="ECO:0007669"/>
    <property type="project" value="TreeGrafter"/>
</dbReference>
<protein>
    <submittedName>
        <fullName evidence="1">Rrf2 family transcriptional regulator</fullName>
    </submittedName>
</protein>
<evidence type="ECO:0000313" key="2">
    <source>
        <dbReference type="Proteomes" id="UP000582981"/>
    </source>
</evidence>
<dbReference type="PANTHER" id="PTHR33221">
    <property type="entry name" value="WINGED HELIX-TURN-HELIX TRANSCRIPTIONAL REGULATOR, RRF2 FAMILY"/>
    <property type="match status" value="1"/>
</dbReference>
<dbReference type="PANTHER" id="PTHR33221:SF15">
    <property type="entry name" value="HTH-TYPE TRANSCRIPTIONAL REGULATOR YWGB-RELATED"/>
    <property type="match status" value="1"/>
</dbReference>
<dbReference type="EMBL" id="JACAPU010000011">
    <property type="protein sequence ID" value="NWB46283.1"/>
    <property type="molecule type" value="Genomic_DNA"/>
</dbReference>
<dbReference type="Proteomes" id="UP000582981">
    <property type="component" value="Unassembled WGS sequence"/>
</dbReference>
<accession>A0A7Y7WC73</accession>
<dbReference type="GO" id="GO:0003700">
    <property type="term" value="F:DNA-binding transcription factor activity"/>
    <property type="evidence" value="ECO:0007669"/>
    <property type="project" value="TreeGrafter"/>
</dbReference>
<dbReference type="SUPFAM" id="SSF46785">
    <property type="entry name" value="Winged helix' DNA-binding domain"/>
    <property type="match status" value="1"/>
</dbReference>
<evidence type="ECO:0000313" key="1">
    <source>
        <dbReference type="EMBL" id="NWB46283.1"/>
    </source>
</evidence>
<dbReference type="FunFam" id="1.10.10.10:FF:000138">
    <property type="entry name" value="Rrf2 family transcriptional regulator"/>
    <property type="match status" value="1"/>
</dbReference>
<dbReference type="Gene3D" id="1.10.10.10">
    <property type="entry name" value="Winged helix-like DNA-binding domain superfamily/Winged helix DNA-binding domain"/>
    <property type="match status" value="1"/>
</dbReference>
<dbReference type="InterPro" id="IPR036390">
    <property type="entry name" value="WH_DNA-bd_sf"/>
</dbReference>
<name>A0A7Y7WC73_9PSED</name>
<proteinExistence type="predicted"/>
<organism evidence="1 2">
    <name type="scientific">Pseudomonas gingeri</name>
    <dbReference type="NCBI Taxonomy" id="117681"/>
    <lineage>
        <taxon>Bacteria</taxon>
        <taxon>Pseudomonadati</taxon>
        <taxon>Pseudomonadota</taxon>
        <taxon>Gammaproteobacteria</taxon>
        <taxon>Pseudomonadales</taxon>
        <taxon>Pseudomonadaceae</taxon>
        <taxon>Pseudomonas</taxon>
    </lineage>
</organism>
<dbReference type="Pfam" id="PF02082">
    <property type="entry name" value="Rrf2"/>
    <property type="match status" value="1"/>
</dbReference>
<comment type="caution">
    <text evidence="1">The sequence shown here is derived from an EMBL/GenBank/DDBJ whole genome shotgun (WGS) entry which is preliminary data.</text>
</comment>
<dbReference type="PROSITE" id="PS51197">
    <property type="entry name" value="HTH_RRF2_2"/>
    <property type="match status" value="1"/>
</dbReference>
<dbReference type="InterPro" id="IPR036388">
    <property type="entry name" value="WH-like_DNA-bd_sf"/>
</dbReference>
<dbReference type="AlphaFoldDB" id="A0A7Y7WC73"/>
<sequence length="161" mass="18130">MRNDSRLSRMLHVLIHMDQHDQRTTSETIAQMLRTNPVVVRRTMAGLRDHGYVHSEKGHGGGWTLSRPLSEITLLDIHRALGAPEVFAMGLSREEPQCLVEQAVNARLTDVLQEAEALLITRLGQVTLAELASDFDRRLAQKRLENPDLEILHGLPTLEKS</sequence>